<dbReference type="PROSITE" id="PS50075">
    <property type="entry name" value="CARRIER"/>
    <property type="match status" value="1"/>
</dbReference>
<dbReference type="InterPro" id="IPR016039">
    <property type="entry name" value="Thiolase-like"/>
</dbReference>
<evidence type="ECO:0000256" key="12">
    <source>
        <dbReference type="ARBA" id="ARBA00063272"/>
    </source>
</evidence>
<dbReference type="InterPro" id="IPR036736">
    <property type="entry name" value="ACP-like_sf"/>
</dbReference>
<evidence type="ECO:0000256" key="11">
    <source>
        <dbReference type="ARBA" id="ARBA00060622"/>
    </source>
</evidence>
<organism evidence="16 17">
    <name type="scientific">Crossiella cryophila</name>
    <dbReference type="NCBI Taxonomy" id="43355"/>
    <lineage>
        <taxon>Bacteria</taxon>
        <taxon>Bacillati</taxon>
        <taxon>Actinomycetota</taxon>
        <taxon>Actinomycetes</taxon>
        <taxon>Pseudonocardiales</taxon>
        <taxon>Pseudonocardiaceae</taxon>
        <taxon>Crossiella</taxon>
    </lineage>
</organism>
<dbReference type="SMART" id="SM00827">
    <property type="entry name" value="PKS_AT"/>
    <property type="match status" value="1"/>
</dbReference>
<dbReference type="InterPro" id="IPR018201">
    <property type="entry name" value="Ketoacyl_synth_AS"/>
</dbReference>
<dbReference type="InterPro" id="IPR014030">
    <property type="entry name" value="Ketoacyl_synth_N"/>
</dbReference>
<evidence type="ECO:0000256" key="6">
    <source>
        <dbReference type="ARBA" id="ARBA00023194"/>
    </source>
</evidence>
<dbReference type="SMART" id="SM00822">
    <property type="entry name" value="PKS_KR"/>
    <property type="match status" value="1"/>
</dbReference>
<gene>
    <name evidence="16" type="ORF">HNR67_004410</name>
</gene>
<dbReference type="EMBL" id="JACHMH010000001">
    <property type="protein sequence ID" value="MBB4678292.1"/>
    <property type="molecule type" value="Genomic_DNA"/>
</dbReference>
<sequence>MTDDKLRHFLKQVTAELYDTRARLREVEDAAREPVAIVGMGCRLPGGAATPELLWQLVDGGVDAVRGFPRDRGWDLRPSADYAQVGGFLAEAAEFDAAFFGISPREALAMDPQHRLLLETTWETVEHAGLDPATLHGTATGVFVGCSNQDYLAGPRTLPAEVSGHLMTGNSNAVASGRIAYTLGLSGPAVTIDTACSSSLVALHLAAQALRSGECDLALAGGVTVLSTAAVFTELAKQGGLAGDGRCKAFAAAADGAGWGEGAGILLLQRLSDAERDGRQILAVLRGSAVNQDGASNGLTAPNGPAQQRVIRAALAAARLAPTEVDVVEAHGTGTALGDPIEAQALLATYGQDRDRPLWLGSVKSNLGHTQAAAGVAGVMKMVLALRHQRLPRTLHVDEPTPQVDWSAGAVSLLTEPVPWPVGERPRRAGVSSFGIGGTNAHVIIEEAPAPARQENEPGPVATPAPLLLSGRTPAALRAQAAKLRDYLTTHPHTPLPDLTHSLATTRTAFPHRAVLLADPTTLADGLRALHEDLPAPGLLHGTAPHPARPVFVFPGQGAQWPGMATDLIAHYPVFAARFTACAQALAPYLDRPLAELAADEEALSRVDVVQPVLWAVMVSLAELWRSFGVEPAAVLGHSQGEIAAACVAGILSLDDAARLVALRSRELLPLAGHGGMLSVTLPEARVRELLTRWGDRLSVAAINGPATIVVSGEDSALTELERELSAQRVQRWRIPGVDFTAHSTQIEQIAAPVRACAQDIRPGKASVPFYSTVDGRWVDGAELDGEYWYRNLRQTVRFAEATTALLAQGHRVFIEVSAHPVLTPGLTETAHESEREAVVVGTLRREDGGVRRVLGALAEAHVHGVPVDWTQVVPGTRIPLPTYAFQHERFWLSSGAPEPTGDGLSYRIDWIPFTPAPAPPGTWLLLTADAQDATTTALATALAGQAEVLELPATTADRANFADRLRAAGTEYTGVLSLLGLAPGEHPSGLSAALAATLTAVQALGDAGIEAPLWCLTRAATGIAEPADPAQAQLCGLGRVAAVEHTRRWGGLLDLPAGEFDPALVIAALSGAGEEDQLAVRGNGLLARRLVRAPQRRSVRDWRAEGTVLATVSVPVLAGHLARWLAAAGASHVVLAGAEPPDVEQLRAELAEVRLTVIEPDTIVAVGKQLAADGEPVRAVIHAAGTRPATPDELTPLADLTPADLARVLASTVDSLDAVTELAGDSAELVLFSSIAGIWGSGEHTALSAANAHLDATAQRRRATGHPGTAVAWGLWDFGYQVDAPDFGLRLLDPAAALTALRGLLDRDEPTGVLADVEWTRFAPLFTVARPSPLLTGIPEAVEHNAETGGEPELLGRLTALDPPARRAALLDLVRGHTAAVLGHGDPGAIEADRAFQELGFDSMIAVELRNNLTRATGLRLPTTVIFDYPAPGVLAEHLHDGLFGGDHRPLVLAELDRLENALATGADGLDPGADAEITRRLKDLLDRWNARRPADGPEQADIGSASDEELFELIDSDFGRH</sequence>
<dbReference type="Gene3D" id="1.10.1200.10">
    <property type="entry name" value="ACP-like"/>
    <property type="match status" value="1"/>
</dbReference>
<dbReference type="Pfam" id="PF08659">
    <property type="entry name" value="KR"/>
    <property type="match status" value="1"/>
</dbReference>
<evidence type="ECO:0000259" key="14">
    <source>
        <dbReference type="PROSITE" id="PS50075"/>
    </source>
</evidence>
<dbReference type="InterPro" id="IPR001227">
    <property type="entry name" value="Ac_transferase_dom_sf"/>
</dbReference>
<dbReference type="InterPro" id="IPR020841">
    <property type="entry name" value="PKS_Beta-ketoAc_synthase_dom"/>
</dbReference>
<dbReference type="InterPro" id="IPR016036">
    <property type="entry name" value="Malonyl_transacylase_ACP-bd"/>
</dbReference>
<dbReference type="SUPFAM" id="SSF101173">
    <property type="entry name" value="Docking domain B of the erythromycin polyketide synthase (DEBS)"/>
    <property type="match status" value="1"/>
</dbReference>
<dbReference type="InterPro" id="IPR032821">
    <property type="entry name" value="PKS_assoc"/>
</dbReference>
<dbReference type="Pfam" id="PF00109">
    <property type="entry name" value="ketoacyl-synt"/>
    <property type="match status" value="1"/>
</dbReference>
<protein>
    <recommendedName>
        <fullName evidence="13">6-deoxyerythronolide-B synthase</fullName>
        <ecNumber evidence="13">2.3.1.94</ecNumber>
    </recommendedName>
</protein>
<dbReference type="InterPro" id="IPR036291">
    <property type="entry name" value="NAD(P)-bd_dom_sf"/>
</dbReference>
<dbReference type="GO" id="GO:0004315">
    <property type="term" value="F:3-oxoacyl-[acyl-carrier-protein] synthase activity"/>
    <property type="evidence" value="ECO:0007669"/>
    <property type="project" value="InterPro"/>
</dbReference>
<dbReference type="SMART" id="SM00825">
    <property type="entry name" value="PKS_KS"/>
    <property type="match status" value="1"/>
</dbReference>
<keyword evidence="6" id="KW-0045">Antibiotic biosynthesis</keyword>
<dbReference type="InterPro" id="IPR013968">
    <property type="entry name" value="PKS_KR"/>
</dbReference>
<feature type="domain" description="Ketosynthase family 3 (KS3)" evidence="15">
    <location>
        <begin position="32"/>
        <end position="447"/>
    </location>
</feature>
<evidence type="ECO:0000256" key="13">
    <source>
        <dbReference type="ARBA" id="ARBA00066981"/>
    </source>
</evidence>
<dbReference type="Gene3D" id="3.40.366.10">
    <property type="entry name" value="Malonyl-Coenzyme A Acyl Carrier Protein, domain 2"/>
    <property type="match status" value="1"/>
</dbReference>
<evidence type="ECO:0000256" key="1">
    <source>
        <dbReference type="ARBA" id="ARBA00001957"/>
    </source>
</evidence>
<keyword evidence="5" id="KW-0677">Repeat</keyword>
<dbReference type="Gene3D" id="3.40.50.720">
    <property type="entry name" value="NAD(P)-binding Rossmann-like Domain"/>
    <property type="match status" value="1"/>
</dbReference>
<evidence type="ECO:0000256" key="4">
    <source>
        <dbReference type="ARBA" id="ARBA00022679"/>
    </source>
</evidence>
<dbReference type="Proteomes" id="UP000533598">
    <property type="component" value="Unassembled WGS sequence"/>
</dbReference>
<evidence type="ECO:0000313" key="17">
    <source>
        <dbReference type="Proteomes" id="UP000533598"/>
    </source>
</evidence>
<dbReference type="InterPro" id="IPR015083">
    <property type="entry name" value="NorB/c/GfsB-D-like_docking"/>
</dbReference>
<dbReference type="PROSITE" id="PS00012">
    <property type="entry name" value="PHOSPHOPANTETHEINE"/>
    <property type="match status" value="1"/>
</dbReference>
<dbReference type="EC" id="2.3.1.94" evidence="13"/>
<name>A0A7W7FUI5_9PSEU</name>
<dbReference type="SUPFAM" id="SSF53901">
    <property type="entry name" value="Thiolase-like"/>
    <property type="match status" value="1"/>
</dbReference>
<keyword evidence="4 16" id="KW-0808">Transferase</keyword>
<comment type="cofactor">
    <cofactor evidence="1">
        <name>pantetheine 4'-phosphate</name>
        <dbReference type="ChEBI" id="CHEBI:47942"/>
    </cofactor>
</comment>
<dbReference type="PANTHER" id="PTHR43775">
    <property type="entry name" value="FATTY ACID SYNTHASE"/>
    <property type="match status" value="1"/>
</dbReference>
<dbReference type="Pfam" id="PF02801">
    <property type="entry name" value="Ketoacyl-synt_C"/>
    <property type="match status" value="1"/>
</dbReference>
<accession>A0A7W7FUI5</accession>
<dbReference type="Gene3D" id="3.40.47.10">
    <property type="match status" value="1"/>
</dbReference>
<dbReference type="PANTHER" id="PTHR43775:SF51">
    <property type="entry name" value="INACTIVE PHENOLPHTHIOCEROL SYNTHESIS POLYKETIDE SYNTHASE TYPE I PKS1-RELATED"/>
    <property type="match status" value="1"/>
</dbReference>
<dbReference type="CDD" id="cd00833">
    <property type="entry name" value="PKS"/>
    <property type="match status" value="1"/>
</dbReference>
<dbReference type="InterPro" id="IPR057326">
    <property type="entry name" value="KR_dom"/>
</dbReference>
<dbReference type="InterPro" id="IPR036299">
    <property type="entry name" value="Polyketide_synth_docking_sf"/>
</dbReference>
<evidence type="ECO:0000256" key="8">
    <source>
        <dbReference type="ARBA" id="ARBA00023315"/>
    </source>
</evidence>
<dbReference type="GO" id="GO:0031177">
    <property type="term" value="F:phosphopantetheine binding"/>
    <property type="evidence" value="ECO:0007669"/>
    <property type="project" value="InterPro"/>
</dbReference>
<evidence type="ECO:0000256" key="7">
    <source>
        <dbReference type="ARBA" id="ARBA00023268"/>
    </source>
</evidence>
<keyword evidence="2" id="KW-0596">Phosphopantetheine</keyword>
<comment type="subunit">
    <text evidence="12">Homodimer. Erythronolide synthase is composed of EryAI, EryAII and EryAIII multimodular (2 modules) polypeptides each coding for a functional synthase subunit which participates in 2 of the six FAS-like elongation steps required for formation of the polyketide. Module 1, 2, 3, 4, 5, and 6 participating in biosynthesis steps 1, 2, 3, 4, 5, and 6, respectively.</text>
</comment>
<evidence type="ECO:0000256" key="3">
    <source>
        <dbReference type="ARBA" id="ARBA00022553"/>
    </source>
</evidence>
<dbReference type="Pfam" id="PF16197">
    <property type="entry name" value="KAsynt_C_assoc"/>
    <property type="match status" value="1"/>
</dbReference>
<dbReference type="GO" id="GO:0047879">
    <property type="term" value="F:erythronolide synthase activity"/>
    <property type="evidence" value="ECO:0007669"/>
    <property type="project" value="UniProtKB-EC"/>
</dbReference>
<evidence type="ECO:0000256" key="10">
    <source>
        <dbReference type="ARBA" id="ARBA00060158"/>
    </source>
</evidence>
<dbReference type="InterPro" id="IPR006162">
    <property type="entry name" value="Ppantetheine_attach_site"/>
</dbReference>
<dbReference type="Gene3D" id="3.30.70.3290">
    <property type="match status" value="1"/>
</dbReference>
<comment type="function">
    <text evidence="10">Involved in the biosynthesis of antibiotic erythromycin via the biosynthesis of its aglycone precursor, 6-deoxyerythronolide B (6-dEB).</text>
</comment>
<dbReference type="GO" id="GO:0004312">
    <property type="term" value="F:fatty acid synthase activity"/>
    <property type="evidence" value="ECO:0007669"/>
    <property type="project" value="TreeGrafter"/>
</dbReference>
<proteinExistence type="predicted"/>
<comment type="catalytic activity">
    <reaction evidence="9">
        <text>6 (S)-methylmalonyl-CoA + propanoyl-CoA + 6 NADPH + 12 H(+) = 6-deoxyerythronolide B + 6 CO2 + 6 NADP(+) + 7 CoA + H2O</text>
        <dbReference type="Rhea" id="RHEA:23068"/>
        <dbReference type="ChEBI" id="CHEBI:15377"/>
        <dbReference type="ChEBI" id="CHEBI:15378"/>
        <dbReference type="ChEBI" id="CHEBI:16089"/>
        <dbReference type="ChEBI" id="CHEBI:16526"/>
        <dbReference type="ChEBI" id="CHEBI:57287"/>
        <dbReference type="ChEBI" id="CHEBI:57327"/>
        <dbReference type="ChEBI" id="CHEBI:57392"/>
        <dbReference type="ChEBI" id="CHEBI:57783"/>
        <dbReference type="ChEBI" id="CHEBI:58349"/>
        <dbReference type="EC" id="2.3.1.94"/>
    </reaction>
</comment>
<dbReference type="SUPFAM" id="SSF55048">
    <property type="entry name" value="Probable ACP-binding domain of malonyl-CoA ACP transacylase"/>
    <property type="match status" value="1"/>
</dbReference>
<feature type="domain" description="Carrier" evidence="14">
    <location>
        <begin position="1369"/>
        <end position="1444"/>
    </location>
</feature>
<dbReference type="InterPro" id="IPR014031">
    <property type="entry name" value="Ketoacyl_synth_C"/>
</dbReference>
<dbReference type="FunFam" id="3.40.366.10:FF:000002">
    <property type="entry name" value="Probable polyketide synthase 2"/>
    <property type="match status" value="1"/>
</dbReference>
<dbReference type="InterPro" id="IPR020806">
    <property type="entry name" value="PKS_PP-bd"/>
</dbReference>
<dbReference type="PROSITE" id="PS52004">
    <property type="entry name" value="KS3_2"/>
    <property type="match status" value="1"/>
</dbReference>
<dbReference type="CDD" id="cd08952">
    <property type="entry name" value="KR_1_SDR_x"/>
    <property type="match status" value="1"/>
</dbReference>
<evidence type="ECO:0000259" key="15">
    <source>
        <dbReference type="PROSITE" id="PS52004"/>
    </source>
</evidence>
<dbReference type="InterPro" id="IPR014043">
    <property type="entry name" value="Acyl_transferase_dom"/>
</dbReference>
<dbReference type="SUPFAM" id="SSF47336">
    <property type="entry name" value="ACP-like"/>
    <property type="match status" value="1"/>
</dbReference>
<dbReference type="SUPFAM" id="SSF52151">
    <property type="entry name" value="FabD/lysophospholipase-like"/>
    <property type="match status" value="1"/>
</dbReference>
<keyword evidence="7" id="KW-0511">Multifunctional enzyme</keyword>
<dbReference type="SMART" id="SM01294">
    <property type="entry name" value="PKS_PP_betabranch"/>
    <property type="match status" value="1"/>
</dbReference>
<dbReference type="Pfam" id="PF00698">
    <property type="entry name" value="Acyl_transf_1"/>
    <property type="match status" value="1"/>
</dbReference>
<comment type="caution">
    <text evidence="16">The sequence shown here is derived from an EMBL/GenBank/DDBJ whole genome shotgun (WGS) entry which is preliminary data.</text>
</comment>
<evidence type="ECO:0000256" key="9">
    <source>
        <dbReference type="ARBA" id="ARBA00052442"/>
    </source>
</evidence>
<dbReference type="InterPro" id="IPR009081">
    <property type="entry name" value="PP-bd_ACP"/>
</dbReference>
<keyword evidence="8" id="KW-0012">Acyltransferase</keyword>
<reference evidence="16 17" key="1">
    <citation type="submission" date="2020-08" db="EMBL/GenBank/DDBJ databases">
        <title>Sequencing the genomes of 1000 actinobacteria strains.</title>
        <authorList>
            <person name="Klenk H.-P."/>
        </authorList>
    </citation>
    <scope>NUCLEOTIDE SEQUENCE [LARGE SCALE GENOMIC DNA]</scope>
    <source>
        <strain evidence="16 17">DSM 44230</strain>
    </source>
</reference>
<dbReference type="Pfam" id="PF08990">
    <property type="entry name" value="Docking"/>
    <property type="match status" value="1"/>
</dbReference>
<evidence type="ECO:0000256" key="2">
    <source>
        <dbReference type="ARBA" id="ARBA00022450"/>
    </source>
</evidence>
<evidence type="ECO:0000313" key="16">
    <source>
        <dbReference type="EMBL" id="MBB4678292.1"/>
    </source>
</evidence>
<dbReference type="GO" id="GO:0006633">
    <property type="term" value="P:fatty acid biosynthetic process"/>
    <property type="evidence" value="ECO:0007669"/>
    <property type="project" value="InterPro"/>
</dbReference>
<dbReference type="SUPFAM" id="SSF51735">
    <property type="entry name" value="NAD(P)-binding Rossmann-fold domains"/>
    <property type="match status" value="2"/>
</dbReference>
<dbReference type="FunFam" id="1.10.1200.10:FF:000007">
    <property type="entry name" value="Probable polyketide synthase pks17"/>
    <property type="match status" value="1"/>
</dbReference>
<dbReference type="Pfam" id="PF00550">
    <property type="entry name" value="PP-binding"/>
    <property type="match status" value="1"/>
</dbReference>
<comment type="pathway">
    <text evidence="11">Antibiotic biosynthesis; erythromycin biosynthesis.</text>
</comment>
<dbReference type="InterPro" id="IPR016035">
    <property type="entry name" value="Acyl_Trfase/lysoPLipase"/>
</dbReference>
<dbReference type="SMART" id="SM00823">
    <property type="entry name" value="PKS_PP"/>
    <property type="match status" value="1"/>
</dbReference>
<keyword evidence="3" id="KW-0597">Phosphoprotein</keyword>
<evidence type="ECO:0000256" key="5">
    <source>
        <dbReference type="ARBA" id="ARBA00022737"/>
    </source>
</evidence>
<dbReference type="FunFam" id="3.40.47.10:FF:000019">
    <property type="entry name" value="Polyketide synthase type I"/>
    <property type="match status" value="1"/>
</dbReference>
<dbReference type="PROSITE" id="PS00606">
    <property type="entry name" value="KS3_1"/>
    <property type="match status" value="1"/>
</dbReference>
<dbReference type="InterPro" id="IPR050091">
    <property type="entry name" value="PKS_NRPS_Biosynth_Enz"/>
</dbReference>
<keyword evidence="17" id="KW-1185">Reference proteome</keyword>
<dbReference type="GO" id="GO:0033068">
    <property type="term" value="P:macrolide biosynthetic process"/>
    <property type="evidence" value="ECO:0007669"/>
    <property type="project" value="UniProtKB-ARBA"/>
</dbReference>